<gene>
    <name evidence="12" type="ORF">SULYE_0500</name>
</gene>
<dbReference type="AlphaFoldDB" id="C4FIW0"/>
<keyword evidence="13" id="KW-1185">Reference proteome</keyword>
<comment type="similarity">
    <text evidence="2">Belongs to the anaerobic coproporphyrinogen-III oxidase family. HemW subfamily.</text>
</comment>
<evidence type="ECO:0000256" key="10">
    <source>
        <dbReference type="RuleBase" id="RU364116"/>
    </source>
</evidence>
<dbReference type="SFLD" id="SFLDF00288">
    <property type="entry name" value="HemN-like__clustered_with_nucl"/>
    <property type="match status" value="1"/>
</dbReference>
<dbReference type="SMART" id="SM00729">
    <property type="entry name" value="Elp3"/>
    <property type="match status" value="1"/>
</dbReference>
<dbReference type="EMBL" id="ABZS01000034">
    <property type="protein sequence ID" value="EEP60985.1"/>
    <property type="molecule type" value="Genomic_DNA"/>
</dbReference>
<dbReference type="SFLD" id="SFLDG01065">
    <property type="entry name" value="anaerobic_coproporphyrinogen-I"/>
    <property type="match status" value="1"/>
</dbReference>
<evidence type="ECO:0000256" key="2">
    <source>
        <dbReference type="ARBA" id="ARBA00006100"/>
    </source>
</evidence>
<name>C4FIW0_9AQUI</name>
<evidence type="ECO:0000256" key="8">
    <source>
        <dbReference type="ARBA" id="ARBA00023014"/>
    </source>
</evidence>
<dbReference type="GO" id="GO:0005737">
    <property type="term" value="C:cytoplasm"/>
    <property type="evidence" value="ECO:0007669"/>
    <property type="project" value="UniProtKB-SubCell"/>
</dbReference>
<evidence type="ECO:0000313" key="13">
    <source>
        <dbReference type="Proteomes" id="UP000005540"/>
    </source>
</evidence>
<dbReference type="CDD" id="cd01335">
    <property type="entry name" value="Radical_SAM"/>
    <property type="match status" value="1"/>
</dbReference>
<protein>
    <recommendedName>
        <fullName evidence="3 10">Heme chaperone HemW</fullName>
    </recommendedName>
</protein>
<keyword evidence="6 10" id="KW-0479">Metal-binding</keyword>
<dbReference type="Gene3D" id="3.20.20.70">
    <property type="entry name" value="Aldolase class I"/>
    <property type="match status" value="1"/>
</dbReference>
<evidence type="ECO:0000256" key="7">
    <source>
        <dbReference type="ARBA" id="ARBA00023004"/>
    </source>
</evidence>
<evidence type="ECO:0000256" key="3">
    <source>
        <dbReference type="ARBA" id="ARBA00017228"/>
    </source>
</evidence>
<reference evidence="12 13" key="1">
    <citation type="submission" date="2009-04" db="EMBL/GenBank/DDBJ databases">
        <authorList>
            <person name="Reysenbach A.-L."/>
            <person name="Heidelberg J.F."/>
            <person name="Nelson W.C."/>
        </authorList>
    </citation>
    <scope>NUCLEOTIDE SEQUENCE [LARGE SCALE GENOMIC DNA]</scope>
    <source>
        <strain evidence="12 13">SS-5</strain>
    </source>
</reference>
<dbReference type="GO" id="GO:0004109">
    <property type="term" value="F:coproporphyrinogen oxidase activity"/>
    <property type="evidence" value="ECO:0007669"/>
    <property type="project" value="InterPro"/>
</dbReference>
<dbReference type="PROSITE" id="PS51918">
    <property type="entry name" value="RADICAL_SAM"/>
    <property type="match status" value="1"/>
</dbReference>
<dbReference type="InterPro" id="IPR058240">
    <property type="entry name" value="rSAM_sf"/>
</dbReference>
<dbReference type="OrthoDB" id="9808022at2"/>
<dbReference type="RefSeq" id="WP_007546112.1">
    <property type="nucleotide sequence ID" value="NZ_ABZS01000034.1"/>
</dbReference>
<keyword evidence="8 10" id="KW-0411">Iron-sulfur</keyword>
<comment type="caution">
    <text evidence="12">The sequence shown here is derived from an EMBL/GenBank/DDBJ whole genome shotgun (WGS) entry which is preliminary data.</text>
</comment>
<dbReference type="InterPro" id="IPR013785">
    <property type="entry name" value="Aldolase_TIM"/>
</dbReference>
<keyword evidence="9 10" id="KW-0143">Chaperone</keyword>
<evidence type="ECO:0000259" key="11">
    <source>
        <dbReference type="PROSITE" id="PS51918"/>
    </source>
</evidence>
<keyword evidence="5 10" id="KW-0949">S-adenosyl-L-methionine</keyword>
<dbReference type="SFLD" id="SFLDF00562">
    <property type="entry name" value="HemN-like__clustered_with_heat"/>
    <property type="match status" value="1"/>
</dbReference>
<dbReference type="PANTHER" id="PTHR13932:SF5">
    <property type="entry name" value="RADICAL S-ADENOSYL METHIONINE DOMAIN-CONTAINING PROTEIN 1, MITOCHONDRIAL"/>
    <property type="match status" value="1"/>
</dbReference>
<proteinExistence type="inferred from homology"/>
<evidence type="ECO:0000256" key="5">
    <source>
        <dbReference type="ARBA" id="ARBA00022691"/>
    </source>
</evidence>
<dbReference type="SUPFAM" id="SSF102114">
    <property type="entry name" value="Radical SAM enzymes"/>
    <property type="match status" value="1"/>
</dbReference>
<comment type="cofactor">
    <cofactor evidence="1">
        <name>[4Fe-4S] cluster</name>
        <dbReference type="ChEBI" id="CHEBI:49883"/>
    </cofactor>
</comment>
<accession>C4FIW0</accession>
<dbReference type="InterPro" id="IPR034505">
    <property type="entry name" value="Coproporphyrinogen-III_oxidase"/>
</dbReference>
<keyword evidence="7 10" id="KW-0408">Iron</keyword>
<dbReference type="SFLD" id="SFLDG01082">
    <property type="entry name" value="B12-binding_domain_containing"/>
    <property type="match status" value="1"/>
</dbReference>
<sequence length="365" mass="42509">MIKGIYIHIPFCNIKCPYCDFTSFVWQEDKLKDRYVEALKKELLMYLDNDFDIQTIYFGGGTPSTLKPEKIAEIIDFIKNNVKHQKNLEITVEINPKTYEYDEFKIIKDAGVNRISIGNQSFLEKNLTMLGRDHKPEDSYKTIENCLKAGISNINLDLIYGIQNQTLQDLEKDLEIYTSLPITHISAYMLTAYEDTPLGTLVEKGLYHLPDEDLVYQMFLMIDQALHNKGFERYELSNWAKKGYECKHNLFYWIDVNFLGIGVSAWSYIDNKRFGNTKNINEYLENVEKGIKPVKFSEVLDEKKKLEEKIFLGLRLKEGIDVDLIKNKDLLKELVDEGYGDVKDGRFYLLPKGIMVINEIVRKVL</sequence>
<evidence type="ECO:0000256" key="4">
    <source>
        <dbReference type="ARBA" id="ARBA00022617"/>
    </source>
</evidence>
<keyword evidence="12" id="KW-0560">Oxidoreductase</keyword>
<evidence type="ECO:0000256" key="1">
    <source>
        <dbReference type="ARBA" id="ARBA00001966"/>
    </source>
</evidence>
<dbReference type="Proteomes" id="UP000005540">
    <property type="component" value="Unassembled WGS sequence"/>
</dbReference>
<dbReference type="GO" id="GO:0051539">
    <property type="term" value="F:4 iron, 4 sulfur cluster binding"/>
    <property type="evidence" value="ECO:0007669"/>
    <property type="project" value="UniProtKB-UniRule"/>
</dbReference>
<keyword evidence="10" id="KW-0963">Cytoplasm</keyword>
<dbReference type="SFLD" id="SFLDS00029">
    <property type="entry name" value="Radical_SAM"/>
    <property type="match status" value="1"/>
</dbReference>
<dbReference type="InterPro" id="IPR006638">
    <property type="entry name" value="Elp3/MiaA/NifB-like_rSAM"/>
</dbReference>
<organism evidence="12 13">
    <name type="scientific">Sulfurihydrogenibium yellowstonense SS-5</name>
    <dbReference type="NCBI Taxonomy" id="432331"/>
    <lineage>
        <taxon>Bacteria</taxon>
        <taxon>Pseudomonadati</taxon>
        <taxon>Aquificota</taxon>
        <taxon>Aquificia</taxon>
        <taxon>Aquificales</taxon>
        <taxon>Hydrogenothermaceae</taxon>
        <taxon>Sulfurihydrogenibium</taxon>
    </lineage>
</organism>
<dbReference type="InterPro" id="IPR004559">
    <property type="entry name" value="HemW-like"/>
</dbReference>
<evidence type="ECO:0000313" key="12">
    <source>
        <dbReference type="EMBL" id="EEP60985.1"/>
    </source>
</evidence>
<dbReference type="Pfam" id="PF04055">
    <property type="entry name" value="Radical_SAM"/>
    <property type="match status" value="1"/>
</dbReference>
<evidence type="ECO:0000256" key="6">
    <source>
        <dbReference type="ARBA" id="ARBA00022723"/>
    </source>
</evidence>
<dbReference type="GO" id="GO:0046872">
    <property type="term" value="F:metal ion binding"/>
    <property type="evidence" value="ECO:0007669"/>
    <property type="project" value="UniProtKB-UniRule"/>
</dbReference>
<feature type="domain" description="Radical SAM core" evidence="11">
    <location>
        <begin position="1"/>
        <end position="232"/>
    </location>
</feature>
<dbReference type="PANTHER" id="PTHR13932">
    <property type="entry name" value="COPROPORPHYRINIGEN III OXIDASE"/>
    <property type="match status" value="1"/>
</dbReference>
<dbReference type="GO" id="GO:0006779">
    <property type="term" value="P:porphyrin-containing compound biosynthetic process"/>
    <property type="evidence" value="ECO:0007669"/>
    <property type="project" value="InterPro"/>
</dbReference>
<evidence type="ECO:0000256" key="9">
    <source>
        <dbReference type="ARBA" id="ARBA00023186"/>
    </source>
</evidence>
<dbReference type="InterPro" id="IPR007197">
    <property type="entry name" value="rSAM"/>
</dbReference>
<dbReference type="NCBIfam" id="TIGR00539">
    <property type="entry name" value="hemN_rel"/>
    <property type="match status" value="1"/>
</dbReference>
<keyword evidence="4 10" id="KW-0349">Heme</keyword>
<comment type="subcellular location">
    <subcellularLocation>
        <location evidence="10">Cytoplasm</location>
    </subcellularLocation>
</comment>
<comment type="function">
    <text evidence="10">Probably acts as a heme chaperone, transferring heme to an unknown acceptor. Binds one molecule of heme per monomer, possibly covalently. Binds 1 [4Fe-4S] cluster. The cluster is coordinated with 3 cysteines and an exchangeable S-adenosyl-L-methionine.</text>
</comment>
<keyword evidence="10" id="KW-0004">4Fe-4S</keyword>